<dbReference type="PANTHER" id="PTHR21180:SF32">
    <property type="entry name" value="ENDONUCLEASE_EXONUCLEASE_PHOSPHATASE FAMILY DOMAIN-CONTAINING PROTEIN 1"/>
    <property type="match status" value="1"/>
</dbReference>
<dbReference type="SMART" id="SM00278">
    <property type="entry name" value="HhH1"/>
    <property type="match status" value="2"/>
</dbReference>
<dbReference type="SUPFAM" id="SSF47781">
    <property type="entry name" value="RuvA domain 2-like"/>
    <property type="match status" value="1"/>
</dbReference>
<dbReference type="Pfam" id="PF12836">
    <property type="entry name" value="HHH_3"/>
    <property type="match status" value="1"/>
</dbReference>
<gene>
    <name evidence="3" type="ORF">EI167_04900</name>
</gene>
<reference evidence="3 4" key="1">
    <citation type="submission" date="2020-07" db="EMBL/GenBank/DDBJ databases">
        <title>Halophilic bacteria isolated from french cheeses.</title>
        <authorList>
            <person name="Kothe C.I."/>
            <person name="Farah-Kraiem B."/>
            <person name="Renault P."/>
            <person name="Dridi B."/>
        </authorList>
    </citation>
    <scope>NUCLEOTIDE SEQUENCE [LARGE SCALE GENOMIC DNA]</scope>
    <source>
        <strain evidence="3 4">FME14</strain>
    </source>
</reference>
<dbReference type="PANTHER" id="PTHR21180">
    <property type="entry name" value="ENDONUCLEASE/EXONUCLEASE/PHOSPHATASE FAMILY DOMAIN-CONTAINING PROTEIN 1"/>
    <property type="match status" value="1"/>
</dbReference>
<dbReference type="NCBIfam" id="TIGR00426">
    <property type="entry name" value="competence protein ComEA helix-hairpin-helix repeat region"/>
    <property type="match status" value="1"/>
</dbReference>
<dbReference type="InterPro" id="IPR051675">
    <property type="entry name" value="Endo/Exo/Phosphatase_dom_1"/>
</dbReference>
<dbReference type="RefSeq" id="WP_192540925.1">
    <property type="nucleotide sequence ID" value="NZ_CASHZX010000002.1"/>
</dbReference>
<protein>
    <submittedName>
        <fullName evidence="3">ComEA family DNA-binding protein</fullName>
    </submittedName>
</protein>
<accession>A0ABR9FIZ2</accession>
<keyword evidence="3" id="KW-0238">DNA-binding</keyword>
<name>A0ABR9FIZ2_9GAMM</name>
<evidence type="ECO:0000259" key="2">
    <source>
        <dbReference type="SMART" id="SM00278"/>
    </source>
</evidence>
<dbReference type="Proteomes" id="UP000707245">
    <property type="component" value="Unassembled WGS sequence"/>
</dbReference>
<feature type="chain" id="PRO_5047485308" evidence="1">
    <location>
        <begin position="22"/>
        <end position="99"/>
    </location>
</feature>
<feature type="signal peptide" evidence="1">
    <location>
        <begin position="1"/>
        <end position="21"/>
    </location>
</feature>
<dbReference type="InterPro" id="IPR010994">
    <property type="entry name" value="RuvA_2-like"/>
</dbReference>
<dbReference type="GO" id="GO:0003677">
    <property type="term" value="F:DNA binding"/>
    <property type="evidence" value="ECO:0007669"/>
    <property type="project" value="UniProtKB-KW"/>
</dbReference>
<dbReference type="EMBL" id="RRZA01000010">
    <property type="protein sequence ID" value="MBE0456798.1"/>
    <property type="molecule type" value="Genomic_DNA"/>
</dbReference>
<evidence type="ECO:0000256" key="1">
    <source>
        <dbReference type="SAM" id="SignalP"/>
    </source>
</evidence>
<dbReference type="InterPro" id="IPR004509">
    <property type="entry name" value="Competence_ComEA_HhH"/>
</dbReference>
<dbReference type="Gene3D" id="1.10.150.280">
    <property type="entry name" value="AF1531-like domain"/>
    <property type="match status" value="1"/>
</dbReference>
<dbReference type="InterPro" id="IPR003583">
    <property type="entry name" value="Hlx-hairpin-Hlx_DNA-bd_motif"/>
</dbReference>
<feature type="domain" description="Helix-hairpin-helix DNA-binding motif class 1" evidence="2">
    <location>
        <begin position="46"/>
        <end position="65"/>
    </location>
</feature>
<organism evidence="3 4">
    <name type="scientific">Pseudoalteromonas prydzensis</name>
    <dbReference type="NCBI Taxonomy" id="182141"/>
    <lineage>
        <taxon>Bacteria</taxon>
        <taxon>Pseudomonadati</taxon>
        <taxon>Pseudomonadota</taxon>
        <taxon>Gammaproteobacteria</taxon>
        <taxon>Alteromonadales</taxon>
        <taxon>Pseudoalteromonadaceae</taxon>
        <taxon>Pseudoalteromonas</taxon>
    </lineage>
</organism>
<evidence type="ECO:0000313" key="4">
    <source>
        <dbReference type="Proteomes" id="UP000707245"/>
    </source>
</evidence>
<keyword evidence="4" id="KW-1185">Reference proteome</keyword>
<evidence type="ECO:0000313" key="3">
    <source>
        <dbReference type="EMBL" id="MBE0456798.1"/>
    </source>
</evidence>
<proteinExistence type="predicted"/>
<feature type="domain" description="Helix-hairpin-helix DNA-binding motif class 1" evidence="2">
    <location>
        <begin position="76"/>
        <end position="95"/>
    </location>
</feature>
<sequence>MKFLTLIVLLFGLAISLPSNAAVNKVEATESAGKPQLVNVNQATVEQLSQLPGIGKSKAQAIVDYRTTQGKFKSVADLAQVKGIGDKLVAKLEGKVKFK</sequence>
<keyword evidence="1" id="KW-0732">Signal</keyword>
<comment type="caution">
    <text evidence="3">The sequence shown here is derived from an EMBL/GenBank/DDBJ whole genome shotgun (WGS) entry which is preliminary data.</text>
</comment>